<dbReference type="InterPro" id="IPR031704">
    <property type="entry name" value="Glyco_hydro_36_N"/>
</dbReference>
<dbReference type="InterPro" id="IPR050985">
    <property type="entry name" value="Alpha-glycosidase_related"/>
</dbReference>
<evidence type="ECO:0000256" key="2">
    <source>
        <dbReference type="ARBA" id="ARBA00012755"/>
    </source>
</evidence>
<protein>
    <recommendedName>
        <fullName evidence="2">alpha-galactosidase</fullName>
        <ecNumber evidence="2">3.2.1.22</ecNumber>
    </recommendedName>
</protein>
<evidence type="ECO:0000313" key="6">
    <source>
        <dbReference type="EMBL" id="KAK1545820.1"/>
    </source>
</evidence>
<dbReference type="EC" id="3.2.1.22" evidence="2"/>
<dbReference type="Pfam" id="PF16875">
    <property type="entry name" value="Glyco_hydro_36N"/>
    <property type="match status" value="1"/>
</dbReference>
<dbReference type="Gene3D" id="2.70.98.60">
    <property type="entry name" value="alpha-galactosidase from lactobacil brevis"/>
    <property type="match status" value="1"/>
</dbReference>
<evidence type="ECO:0000256" key="4">
    <source>
        <dbReference type="ARBA" id="ARBA00023295"/>
    </source>
</evidence>
<dbReference type="SUPFAM" id="SSF51445">
    <property type="entry name" value="(Trans)glycosidases"/>
    <property type="match status" value="1"/>
</dbReference>
<dbReference type="Proteomes" id="UP001241169">
    <property type="component" value="Unassembled WGS sequence"/>
</dbReference>
<evidence type="ECO:0000256" key="1">
    <source>
        <dbReference type="ARBA" id="ARBA00001255"/>
    </source>
</evidence>
<dbReference type="PANTHER" id="PTHR43053:SF3">
    <property type="entry name" value="ALPHA-GALACTOSIDASE C-RELATED"/>
    <property type="match status" value="1"/>
</dbReference>
<comment type="catalytic activity">
    <reaction evidence="1">
        <text>Hydrolysis of terminal, non-reducing alpha-D-galactose residues in alpha-D-galactosides, including galactose oligosaccharides, galactomannans and galactolipids.</text>
        <dbReference type="EC" id="3.2.1.22"/>
    </reaction>
</comment>
<comment type="caution">
    <text evidence="6">The sequence shown here is derived from an EMBL/GenBank/DDBJ whole genome shotgun (WGS) entry which is preliminary data.</text>
</comment>
<accession>A0ABQ9T220</accession>
<dbReference type="InterPro" id="IPR013785">
    <property type="entry name" value="Aldolase_TIM"/>
</dbReference>
<dbReference type="CDD" id="cd14791">
    <property type="entry name" value="GH36"/>
    <property type="match status" value="1"/>
</dbReference>
<organism evidence="6 7">
    <name type="scientific">Colletotrichum paranaense</name>
    <dbReference type="NCBI Taxonomy" id="1914294"/>
    <lineage>
        <taxon>Eukaryota</taxon>
        <taxon>Fungi</taxon>
        <taxon>Dikarya</taxon>
        <taxon>Ascomycota</taxon>
        <taxon>Pezizomycotina</taxon>
        <taxon>Sordariomycetes</taxon>
        <taxon>Hypocreomycetidae</taxon>
        <taxon>Glomerellales</taxon>
        <taxon>Glomerellaceae</taxon>
        <taxon>Colletotrichum</taxon>
        <taxon>Colletotrichum acutatum species complex</taxon>
    </lineage>
</organism>
<evidence type="ECO:0000256" key="3">
    <source>
        <dbReference type="ARBA" id="ARBA00022801"/>
    </source>
</evidence>
<proteinExistence type="predicted"/>
<dbReference type="InterPro" id="IPR002252">
    <property type="entry name" value="Glyco_hydro_36"/>
</dbReference>
<dbReference type="PRINTS" id="PR00743">
    <property type="entry name" value="GLHYDRLASE36"/>
</dbReference>
<keyword evidence="4" id="KW-0326">Glycosidase</keyword>
<evidence type="ECO:0000313" key="7">
    <source>
        <dbReference type="Proteomes" id="UP001241169"/>
    </source>
</evidence>
<dbReference type="EMBL" id="MOPA01000002">
    <property type="protein sequence ID" value="KAK1545820.1"/>
    <property type="molecule type" value="Genomic_DNA"/>
</dbReference>
<dbReference type="PANTHER" id="PTHR43053">
    <property type="entry name" value="GLYCOSIDASE FAMILY 31"/>
    <property type="match status" value="1"/>
</dbReference>
<dbReference type="Pfam" id="PF02065">
    <property type="entry name" value="Melibiase"/>
    <property type="match status" value="1"/>
</dbReference>
<reference evidence="6 7" key="1">
    <citation type="submission" date="2016-10" db="EMBL/GenBank/DDBJ databases">
        <title>The genome sequence of Colletotrichum fioriniae PJ7.</title>
        <authorList>
            <person name="Baroncelli R."/>
        </authorList>
    </citation>
    <scope>NUCLEOTIDE SEQUENCE [LARGE SCALE GENOMIC DNA]</scope>
    <source>
        <strain evidence="6 7">IMI 384185</strain>
    </source>
</reference>
<dbReference type="RefSeq" id="XP_060354937.1">
    <property type="nucleotide sequence ID" value="XM_060487609.1"/>
</dbReference>
<dbReference type="InterPro" id="IPR017853">
    <property type="entry name" value="GH"/>
</dbReference>
<keyword evidence="7" id="KW-1185">Reference proteome</keyword>
<sequence>MVEKQTETIQWHTDTLKISFLANNAGVICLDRILPTTVEPSPHSSPNFESSKLPLVSIRMSGEGSGDTKTSKTLIGTTLSDRLRYQSHRIIKSDDGSNETLIVEGSDNTTNIHVEVSYTIYGSILVVRAQTTVMNQSTNNVDIVLTNISTLTIGNMTSTFSRWFEDYSLFVGLDNNGILELGDGLLASLAHFELSSRGSFSTGGHLPMGALKHHSIYLAAGGPMLSSHGWKKRLSSGQSFPTVSIACCRFQGDEQAAFAAITDYRKQIRRPHNDMERMPIIFNDYMNCFMGDPDENKVCALLELVVQLGAEYFVIDAGWYADDGNWWDDVGLWEPSTKRFPSGFMKLMGEIRNKGLIPGIWLEPEVAGVRSPVGSQLPNEAFFQEDGYRVVEKRRWTLDYRHLEVIVWMNKVMPNLIDHYGVKHFKFDYNIDVLQGTDVDGQGTAGAAHLEHQHAYLGWIRALLDNYPGVVIETCSGGANRLDYAMLAVHSIQSTSDQQDPKLYAAIAAACPTAHMGRVYLSGRVDLLSDDQLAIVKEGLEVYNSMRGDLRHAHPTWPLGLPKWHDDWVALALTSADGKTTYLAVWRRDGPTEMTVSLGKGL</sequence>
<evidence type="ECO:0000259" key="5">
    <source>
        <dbReference type="Pfam" id="PF16875"/>
    </source>
</evidence>
<dbReference type="Gene3D" id="3.20.20.70">
    <property type="entry name" value="Aldolase class I"/>
    <property type="match status" value="1"/>
</dbReference>
<keyword evidence="3" id="KW-0378">Hydrolase</keyword>
<name>A0ABQ9T220_9PEZI</name>
<gene>
    <name evidence="6" type="ORF">CPAR01_03322</name>
</gene>
<dbReference type="InterPro" id="IPR038417">
    <property type="entry name" value="Alpga-gal_N_sf"/>
</dbReference>
<feature type="domain" description="Glycosyl hydrolase family 36 N-terminal" evidence="5">
    <location>
        <begin position="52"/>
        <end position="144"/>
    </location>
</feature>
<dbReference type="GeneID" id="85371508"/>